<sequence length="105" mass="12088">MCADEKKHIEAYRTLFVLFETTHLDNMKILRALLSTKDDQLPLLEGSSKKRVGIDALRRKNVLLLITDLDISEEELSIIEQMYQESRQHPGRLEKPLRGRVGPSS</sequence>
<dbReference type="Proteomes" id="UP001443914">
    <property type="component" value="Unassembled WGS sequence"/>
</dbReference>
<protein>
    <submittedName>
        <fullName evidence="2">Uncharacterized protein</fullName>
    </submittedName>
</protein>
<dbReference type="PANTHER" id="PTHR33232">
    <property type="entry name" value="PROTEIN SIEVE ELEMENT OCCLUSION B-LIKE"/>
    <property type="match status" value="1"/>
</dbReference>
<evidence type="ECO:0000256" key="1">
    <source>
        <dbReference type="SAM" id="MobiDB-lite"/>
    </source>
</evidence>
<reference evidence="2" key="1">
    <citation type="submission" date="2024-03" db="EMBL/GenBank/DDBJ databases">
        <title>WGS assembly of Saponaria officinalis var. Norfolk2.</title>
        <authorList>
            <person name="Jenkins J."/>
            <person name="Shu S."/>
            <person name="Grimwood J."/>
            <person name="Barry K."/>
            <person name="Goodstein D."/>
            <person name="Schmutz J."/>
            <person name="Leebens-Mack J."/>
            <person name="Osbourn A."/>
        </authorList>
    </citation>
    <scope>NUCLEOTIDE SEQUENCE [LARGE SCALE GENOMIC DNA]</scope>
    <source>
        <strain evidence="2">JIC</strain>
    </source>
</reference>
<proteinExistence type="predicted"/>
<dbReference type="PANTHER" id="PTHR33232:SF20">
    <property type="entry name" value="PROTEIN SIEVE ELEMENT OCCLUSION B-LIKE"/>
    <property type="match status" value="1"/>
</dbReference>
<organism evidence="2 3">
    <name type="scientific">Saponaria officinalis</name>
    <name type="common">Common soapwort</name>
    <name type="synonym">Lychnis saponaria</name>
    <dbReference type="NCBI Taxonomy" id="3572"/>
    <lineage>
        <taxon>Eukaryota</taxon>
        <taxon>Viridiplantae</taxon>
        <taxon>Streptophyta</taxon>
        <taxon>Embryophyta</taxon>
        <taxon>Tracheophyta</taxon>
        <taxon>Spermatophyta</taxon>
        <taxon>Magnoliopsida</taxon>
        <taxon>eudicotyledons</taxon>
        <taxon>Gunneridae</taxon>
        <taxon>Pentapetalae</taxon>
        <taxon>Caryophyllales</taxon>
        <taxon>Caryophyllaceae</taxon>
        <taxon>Caryophylleae</taxon>
        <taxon>Saponaria</taxon>
    </lineage>
</organism>
<dbReference type="InterPro" id="IPR039299">
    <property type="entry name" value="SEOA"/>
</dbReference>
<comment type="caution">
    <text evidence="2">The sequence shown here is derived from an EMBL/GenBank/DDBJ whole genome shotgun (WGS) entry which is preliminary data.</text>
</comment>
<feature type="region of interest" description="Disordered" evidence="1">
    <location>
        <begin position="85"/>
        <end position="105"/>
    </location>
</feature>
<accession>A0AAW1HYH4</accession>
<feature type="compositionally biased region" description="Basic and acidic residues" evidence="1">
    <location>
        <begin position="86"/>
        <end position="97"/>
    </location>
</feature>
<dbReference type="EMBL" id="JBDFQZ010000010">
    <property type="protein sequence ID" value="KAK9682201.1"/>
    <property type="molecule type" value="Genomic_DNA"/>
</dbReference>
<keyword evidence="3" id="KW-1185">Reference proteome</keyword>
<evidence type="ECO:0000313" key="2">
    <source>
        <dbReference type="EMBL" id="KAK9682201.1"/>
    </source>
</evidence>
<name>A0AAW1HYH4_SAPOF</name>
<evidence type="ECO:0000313" key="3">
    <source>
        <dbReference type="Proteomes" id="UP001443914"/>
    </source>
</evidence>
<gene>
    <name evidence="2" type="ORF">RND81_10G057300</name>
</gene>
<dbReference type="AlphaFoldDB" id="A0AAW1HYH4"/>
<dbReference type="GO" id="GO:0010088">
    <property type="term" value="P:phloem development"/>
    <property type="evidence" value="ECO:0007669"/>
    <property type="project" value="InterPro"/>
</dbReference>